<keyword evidence="3" id="KW-1185">Reference proteome</keyword>
<organism evidence="2 3">
    <name type="scientific">Lasiosphaeria ovina</name>
    <dbReference type="NCBI Taxonomy" id="92902"/>
    <lineage>
        <taxon>Eukaryota</taxon>
        <taxon>Fungi</taxon>
        <taxon>Dikarya</taxon>
        <taxon>Ascomycota</taxon>
        <taxon>Pezizomycotina</taxon>
        <taxon>Sordariomycetes</taxon>
        <taxon>Sordariomycetidae</taxon>
        <taxon>Sordariales</taxon>
        <taxon>Lasiosphaeriaceae</taxon>
        <taxon>Lasiosphaeria</taxon>
    </lineage>
</organism>
<dbReference type="Proteomes" id="UP001287356">
    <property type="component" value="Unassembled WGS sequence"/>
</dbReference>
<accession>A0AAE0K0H5</accession>
<dbReference type="Gene3D" id="2.70.50.70">
    <property type="match status" value="1"/>
</dbReference>
<name>A0AAE0K0H5_9PEZI</name>
<evidence type="ECO:0000256" key="1">
    <source>
        <dbReference type="SAM" id="MobiDB-lite"/>
    </source>
</evidence>
<proteinExistence type="predicted"/>
<dbReference type="EMBL" id="JAULSN010000007">
    <property type="protein sequence ID" value="KAK3367300.1"/>
    <property type="molecule type" value="Genomic_DNA"/>
</dbReference>
<dbReference type="PANTHER" id="PTHR36182:SF2">
    <property type="entry name" value="LYTIC POLYSACCHARIDE MONOOXYGENASE"/>
    <property type="match status" value="1"/>
</dbReference>
<evidence type="ECO:0008006" key="4">
    <source>
        <dbReference type="Google" id="ProtNLM"/>
    </source>
</evidence>
<dbReference type="PANTHER" id="PTHR36182">
    <property type="entry name" value="PROTEIN, PUTATIVE (AFU_ORTHOLOGUE AFUA_6G10930)-RELATED"/>
    <property type="match status" value="1"/>
</dbReference>
<comment type="caution">
    <text evidence="2">The sequence shown here is derived from an EMBL/GenBank/DDBJ whole genome shotgun (WGS) entry which is preliminary data.</text>
</comment>
<dbReference type="AlphaFoldDB" id="A0AAE0K0H5"/>
<feature type="region of interest" description="Disordered" evidence="1">
    <location>
        <begin position="235"/>
        <end position="289"/>
    </location>
</feature>
<reference evidence="2" key="1">
    <citation type="journal article" date="2023" name="Mol. Phylogenet. Evol.">
        <title>Genome-scale phylogeny and comparative genomics of the fungal order Sordariales.</title>
        <authorList>
            <person name="Hensen N."/>
            <person name="Bonometti L."/>
            <person name="Westerberg I."/>
            <person name="Brannstrom I.O."/>
            <person name="Guillou S."/>
            <person name="Cros-Aarteil S."/>
            <person name="Calhoun S."/>
            <person name="Haridas S."/>
            <person name="Kuo A."/>
            <person name="Mondo S."/>
            <person name="Pangilinan J."/>
            <person name="Riley R."/>
            <person name="LaButti K."/>
            <person name="Andreopoulos B."/>
            <person name="Lipzen A."/>
            <person name="Chen C."/>
            <person name="Yan M."/>
            <person name="Daum C."/>
            <person name="Ng V."/>
            <person name="Clum A."/>
            <person name="Steindorff A."/>
            <person name="Ohm R.A."/>
            <person name="Martin F."/>
            <person name="Silar P."/>
            <person name="Natvig D.O."/>
            <person name="Lalanne C."/>
            <person name="Gautier V."/>
            <person name="Ament-Velasquez S.L."/>
            <person name="Kruys A."/>
            <person name="Hutchinson M.I."/>
            <person name="Powell A.J."/>
            <person name="Barry K."/>
            <person name="Miller A.N."/>
            <person name="Grigoriev I.V."/>
            <person name="Debuchy R."/>
            <person name="Gladieux P."/>
            <person name="Hiltunen Thoren M."/>
            <person name="Johannesson H."/>
        </authorList>
    </citation>
    <scope>NUCLEOTIDE SEQUENCE</scope>
    <source>
        <strain evidence="2">CBS 958.72</strain>
    </source>
</reference>
<evidence type="ECO:0000313" key="3">
    <source>
        <dbReference type="Proteomes" id="UP001287356"/>
    </source>
</evidence>
<reference evidence="2" key="2">
    <citation type="submission" date="2023-06" db="EMBL/GenBank/DDBJ databases">
        <authorList>
            <consortium name="Lawrence Berkeley National Laboratory"/>
            <person name="Haridas S."/>
            <person name="Hensen N."/>
            <person name="Bonometti L."/>
            <person name="Westerberg I."/>
            <person name="Brannstrom I.O."/>
            <person name="Guillou S."/>
            <person name="Cros-Aarteil S."/>
            <person name="Calhoun S."/>
            <person name="Kuo A."/>
            <person name="Mondo S."/>
            <person name="Pangilinan J."/>
            <person name="Riley R."/>
            <person name="Labutti K."/>
            <person name="Andreopoulos B."/>
            <person name="Lipzen A."/>
            <person name="Chen C."/>
            <person name="Yanf M."/>
            <person name="Daum C."/>
            <person name="Ng V."/>
            <person name="Clum A."/>
            <person name="Steindorff A."/>
            <person name="Ohm R."/>
            <person name="Martin F."/>
            <person name="Silar P."/>
            <person name="Natvig D."/>
            <person name="Lalanne C."/>
            <person name="Gautier V."/>
            <person name="Ament-Velasquez S.L."/>
            <person name="Kruys A."/>
            <person name="Hutchinson M.I."/>
            <person name="Powell A.J."/>
            <person name="Barry K."/>
            <person name="Miller A.N."/>
            <person name="Grigoriev I.V."/>
            <person name="Debuchy R."/>
            <person name="Gladieux P."/>
            <person name="Thoren M.H."/>
            <person name="Johannesson H."/>
        </authorList>
    </citation>
    <scope>NUCLEOTIDE SEQUENCE</scope>
    <source>
        <strain evidence="2">CBS 958.72</strain>
    </source>
</reference>
<gene>
    <name evidence="2" type="ORF">B0T24DRAFT_651573</name>
</gene>
<feature type="compositionally biased region" description="Polar residues" evidence="1">
    <location>
        <begin position="245"/>
        <end position="255"/>
    </location>
</feature>
<evidence type="ECO:0000313" key="2">
    <source>
        <dbReference type="EMBL" id="KAK3367300.1"/>
    </source>
</evidence>
<protein>
    <recommendedName>
        <fullName evidence="4">Lytic polysaccharide monooxygenase</fullName>
    </recommendedName>
</protein>
<sequence>MLSKIILAGGTATFCSAHVLTSTPVPFRIPALHNGPLQPDGSDFPCQLSDGVYQTGGTINKMTRGSRQALTFVGTAVYGGGSCQISITYDIAPNKNSTWKVVHSIEGGCPARGTSGNLGNDPHFKIPVDYGFPIPKDIPAGNATIAWTWLNKVGNREFYMNCAPVFLTGEGGDKSNWEALPDMLVANIGNGCTTEEGKDYKYPDPGSSVESFGTGEFAFPVGKCASARRPLASGDGFGNGGSATVAPTSNKQPGPSGNGGTAITSEAPGPTSDSLALAMPKPSDELGTSALPVPNTGWNCIDGTSFQRCASGTWSAVMAVAVGTVCKTGSSITLYLEALDGSWMV</sequence>